<evidence type="ECO:0000259" key="12">
    <source>
        <dbReference type="PROSITE" id="PS51217"/>
    </source>
</evidence>
<dbReference type="EMBL" id="UINC01009668">
    <property type="protein sequence ID" value="SVA43314.1"/>
    <property type="molecule type" value="Genomic_DNA"/>
</dbReference>
<dbReference type="InterPro" id="IPR013986">
    <property type="entry name" value="DExx_box_DNA_helicase_dom_sf"/>
</dbReference>
<dbReference type="NCBIfam" id="NF008743">
    <property type="entry name" value="PRK11773.1"/>
    <property type="match status" value="1"/>
</dbReference>
<accession>A0A381VSS7</accession>
<keyword evidence="5" id="KW-0067">ATP-binding</keyword>
<feature type="domain" description="UvrD-like helicase ATP-binding" evidence="11">
    <location>
        <begin position="8"/>
        <end position="286"/>
    </location>
</feature>
<dbReference type="CDD" id="cd17932">
    <property type="entry name" value="DEXQc_UvrD"/>
    <property type="match status" value="1"/>
</dbReference>
<evidence type="ECO:0000256" key="8">
    <source>
        <dbReference type="ARBA" id="ARBA00034617"/>
    </source>
</evidence>
<evidence type="ECO:0000256" key="7">
    <source>
        <dbReference type="ARBA" id="ARBA00023235"/>
    </source>
</evidence>
<dbReference type="PROSITE" id="PS51217">
    <property type="entry name" value="UVRD_HELICASE_CTER"/>
    <property type="match status" value="1"/>
</dbReference>
<keyword evidence="3" id="KW-0378">Hydrolase</keyword>
<sequence>MDVSHVLDSLNASQRDAVGASSGNLLILAGAGSGKTRVLVHRIAWYIATGEASPQSILAVTFTNKAAAEMRSRIENLLGQSIRGMWVGTFHGLCHRLLRAHWQDANLPENFQILDSEDQYRTIRRTIRAMMLDESQYPPKEAQWYINAQKDKGLRPENINDEGDVTTAQMIQIYKIYQQTCERSGAVDFAELLLRTYELFNEKESIREYYQQRFNHILVDEFQDTNELQYKWLRLLVGNDNTLFAVGDDDQSIYSWRGARVENMQAFERDFKNTKLLKLEQNYRSTTTILNAANKLIGNNSARLGKNLWTDGEEGEPIGIYMAYNETDEARYVVDQIKKAPEQGIVFSDHAILYRVSAQSRVLEEALLRSKIPYRVYGGVRFYERMEIKDALAYVRIATFQDDDISFERIINTPTRGIGNKTVEELRTIAKNDNCSLWKAAFHIIEHKLLSARAINSLEEFIRLIKKMSLTASELTLDERVDGIIKLSGLINHFKKEKGEKGLARIENLEELVKAASEFEVGDDEELKEMNAMQAFLAHAALESGETQADDKSNCVHLMTLHSAKGLEFPSIYLVGMEEGLFPHQRSSDDLKQLEEERRLCYVGITRAKKILTLTYTQCRRLHGSDYYPQPSRFINEIPAELLCEIRLGGSVTESLFRNEETKSSGKDGQLTLGQRVSHAKFGEGVILNLEGNGSHMRIQVNFEKAGSKWLVASYANLQSV</sequence>
<protein>
    <recommendedName>
        <fullName evidence="9">DNA 3'-5' helicase</fullName>
        <ecNumber evidence="9">5.6.2.4</ecNumber>
    </recommendedName>
</protein>
<dbReference type="GO" id="GO:0043138">
    <property type="term" value="F:3'-5' DNA helicase activity"/>
    <property type="evidence" value="ECO:0007669"/>
    <property type="project" value="UniProtKB-EC"/>
</dbReference>
<dbReference type="SUPFAM" id="SSF52540">
    <property type="entry name" value="P-loop containing nucleoside triphosphate hydrolases"/>
    <property type="match status" value="1"/>
</dbReference>
<dbReference type="FunFam" id="1.10.486.10:FF:000003">
    <property type="entry name" value="ATP-dependent DNA helicase"/>
    <property type="match status" value="1"/>
</dbReference>
<dbReference type="Gene3D" id="1.10.486.10">
    <property type="entry name" value="PCRA, domain 4"/>
    <property type="match status" value="1"/>
</dbReference>
<evidence type="ECO:0000313" key="13">
    <source>
        <dbReference type="EMBL" id="SVA43314.1"/>
    </source>
</evidence>
<comment type="similarity">
    <text evidence="1">Belongs to the helicase family. UvrD subfamily.</text>
</comment>
<dbReference type="GO" id="GO:0016787">
    <property type="term" value="F:hydrolase activity"/>
    <property type="evidence" value="ECO:0007669"/>
    <property type="project" value="UniProtKB-KW"/>
</dbReference>
<comment type="catalytic activity">
    <reaction evidence="10">
        <text>ATP + H2O = ADP + phosphate + H(+)</text>
        <dbReference type="Rhea" id="RHEA:13065"/>
        <dbReference type="ChEBI" id="CHEBI:15377"/>
        <dbReference type="ChEBI" id="CHEBI:15378"/>
        <dbReference type="ChEBI" id="CHEBI:30616"/>
        <dbReference type="ChEBI" id="CHEBI:43474"/>
        <dbReference type="ChEBI" id="CHEBI:456216"/>
        <dbReference type="EC" id="5.6.2.4"/>
    </reaction>
</comment>
<reference evidence="13" key="1">
    <citation type="submission" date="2018-05" db="EMBL/GenBank/DDBJ databases">
        <authorList>
            <person name="Lanie J.A."/>
            <person name="Ng W.-L."/>
            <person name="Kazmierczak K.M."/>
            <person name="Andrzejewski T.M."/>
            <person name="Davidsen T.M."/>
            <person name="Wayne K.J."/>
            <person name="Tettelin H."/>
            <person name="Glass J.I."/>
            <person name="Rusch D."/>
            <person name="Podicherti R."/>
            <person name="Tsui H.-C.T."/>
            <person name="Winkler M.E."/>
        </authorList>
    </citation>
    <scope>NUCLEOTIDE SEQUENCE</scope>
</reference>
<dbReference type="PROSITE" id="PS51198">
    <property type="entry name" value="UVRD_HELICASE_ATP_BIND"/>
    <property type="match status" value="1"/>
</dbReference>
<dbReference type="EC" id="5.6.2.4" evidence="9"/>
<dbReference type="Pfam" id="PF13361">
    <property type="entry name" value="UvrD_C"/>
    <property type="match status" value="1"/>
</dbReference>
<dbReference type="InterPro" id="IPR014017">
    <property type="entry name" value="DNA_helicase_UvrD-like_C"/>
</dbReference>
<evidence type="ECO:0000256" key="9">
    <source>
        <dbReference type="ARBA" id="ARBA00034808"/>
    </source>
</evidence>
<feature type="domain" description="UvrD-like helicase C-terminal" evidence="12">
    <location>
        <begin position="287"/>
        <end position="566"/>
    </location>
</feature>
<dbReference type="PANTHER" id="PTHR11070">
    <property type="entry name" value="UVRD / RECB / PCRA DNA HELICASE FAMILY MEMBER"/>
    <property type="match status" value="1"/>
</dbReference>
<organism evidence="13">
    <name type="scientific">marine metagenome</name>
    <dbReference type="NCBI Taxonomy" id="408172"/>
    <lineage>
        <taxon>unclassified sequences</taxon>
        <taxon>metagenomes</taxon>
        <taxon>ecological metagenomes</taxon>
    </lineage>
</organism>
<dbReference type="GO" id="GO:0005829">
    <property type="term" value="C:cytosol"/>
    <property type="evidence" value="ECO:0007669"/>
    <property type="project" value="TreeGrafter"/>
</dbReference>
<dbReference type="Gene3D" id="3.40.50.300">
    <property type="entry name" value="P-loop containing nucleotide triphosphate hydrolases"/>
    <property type="match status" value="2"/>
</dbReference>
<evidence type="ECO:0000256" key="6">
    <source>
        <dbReference type="ARBA" id="ARBA00023125"/>
    </source>
</evidence>
<keyword evidence="4" id="KW-0347">Helicase</keyword>
<evidence type="ECO:0000256" key="2">
    <source>
        <dbReference type="ARBA" id="ARBA00022741"/>
    </source>
</evidence>
<dbReference type="Pfam" id="PF00580">
    <property type="entry name" value="UvrD-helicase"/>
    <property type="match status" value="1"/>
</dbReference>
<evidence type="ECO:0000256" key="4">
    <source>
        <dbReference type="ARBA" id="ARBA00022806"/>
    </source>
</evidence>
<name>A0A381VSS7_9ZZZZ</name>
<dbReference type="GO" id="GO:0033202">
    <property type="term" value="C:DNA helicase complex"/>
    <property type="evidence" value="ECO:0007669"/>
    <property type="project" value="TreeGrafter"/>
</dbReference>
<keyword evidence="2" id="KW-0547">Nucleotide-binding</keyword>
<proteinExistence type="inferred from homology"/>
<dbReference type="InterPro" id="IPR027417">
    <property type="entry name" value="P-loop_NTPase"/>
</dbReference>
<gene>
    <name evidence="13" type="ORF">METZ01_LOCUS96168</name>
</gene>
<dbReference type="InterPro" id="IPR000212">
    <property type="entry name" value="DNA_helicase_UvrD/REP"/>
</dbReference>
<evidence type="ECO:0000259" key="11">
    <source>
        <dbReference type="PROSITE" id="PS51198"/>
    </source>
</evidence>
<comment type="catalytic activity">
    <reaction evidence="8">
        <text>Couples ATP hydrolysis with the unwinding of duplex DNA by translocating in the 3'-5' direction.</text>
        <dbReference type="EC" id="5.6.2.4"/>
    </reaction>
</comment>
<keyword evidence="6" id="KW-0238">DNA-binding</keyword>
<evidence type="ECO:0000256" key="5">
    <source>
        <dbReference type="ARBA" id="ARBA00022840"/>
    </source>
</evidence>
<evidence type="ECO:0000256" key="3">
    <source>
        <dbReference type="ARBA" id="ARBA00022801"/>
    </source>
</evidence>
<dbReference type="GO" id="GO:0003677">
    <property type="term" value="F:DNA binding"/>
    <property type="evidence" value="ECO:0007669"/>
    <property type="project" value="UniProtKB-KW"/>
</dbReference>
<evidence type="ECO:0000256" key="10">
    <source>
        <dbReference type="ARBA" id="ARBA00048988"/>
    </source>
</evidence>
<dbReference type="Gene3D" id="1.10.10.160">
    <property type="match status" value="1"/>
</dbReference>
<dbReference type="GO" id="GO:0000725">
    <property type="term" value="P:recombinational repair"/>
    <property type="evidence" value="ECO:0007669"/>
    <property type="project" value="TreeGrafter"/>
</dbReference>
<dbReference type="InterPro" id="IPR014016">
    <property type="entry name" value="UvrD-like_ATP-bd"/>
</dbReference>
<dbReference type="AlphaFoldDB" id="A0A381VSS7"/>
<dbReference type="Pfam" id="PF21196">
    <property type="entry name" value="PcrA_UvrD_tudor"/>
    <property type="match status" value="1"/>
</dbReference>
<evidence type="ECO:0000256" key="1">
    <source>
        <dbReference type="ARBA" id="ARBA00009922"/>
    </source>
</evidence>
<keyword evidence="7" id="KW-0413">Isomerase</keyword>
<dbReference type="GO" id="GO:0005524">
    <property type="term" value="F:ATP binding"/>
    <property type="evidence" value="ECO:0007669"/>
    <property type="project" value="UniProtKB-KW"/>
</dbReference>
<dbReference type="PANTHER" id="PTHR11070:SF2">
    <property type="entry name" value="ATP-DEPENDENT DNA HELICASE SRS2"/>
    <property type="match status" value="1"/>
</dbReference>
<dbReference type="CDD" id="cd18807">
    <property type="entry name" value="SF1_C_UvrD"/>
    <property type="match status" value="1"/>
</dbReference>